<dbReference type="GO" id="GO:0000287">
    <property type="term" value="F:magnesium ion binding"/>
    <property type="evidence" value="ECO:0007669"/>
    <property type="project" value="UniProtKB-UniRule"/>
</dbReference>
<evidence type="ECO:0000256" key="8">
    <source>
        <dbReference type="ARBA" id="ARBA00023136"/>
    </source>
</evidence>
<evidence type="ECO:0000256" key="5">
    <source>
        <dbReference type="ARBA" id="ARBA00022723"/>
    </source>
</evidence>
<comment type="similarity">
    <text evidence="2 9">Belongs to the inositol monophosphatase superfamily. CysQ family.</text>
</comment>
<dbReference type="EMBL" id="CP042426">
    <property type="protein sequence ID" value="QFQ32362.1"/>
    <property type="molecule type" value="Genomic_DNA"/>
</dbReference>
<dbReference type="Proteomes" id="UP000326914">
    <property type="component" value="Chromosome"/>
</dbReference>
<evidence type="ECO:0000256" key="10">
    <source>
        <dbReference type="PIRSR" id="PIRSR600760-2"/>
    </source>
</evidence>
<feature type="binding site" evidence="9">
    <location>
        <begin position="85"/>
        <end position="88"/>
    </location>
    <ligand>
        <name>substrate</name>
    </ligand>
</feature>
<evidence type="ECO:0000256" key="4">
    <source>
        <dbReference type="ARBA" id="ARBA00022519"/>
    </source>
</evidence>
<dbReference type="GO" id="GO:0008441">
    <property type="term" value="F:3'(2'),5'-bisphosphate nucleotidase activity"/>
    <property type="evidence" value="ECO:0007669"/>
    <property type="project" value="UniProtKB-UniRule"/>
</dbReference>
<keyword evidence="5 9" id="KW-0479">Metal-binding</keyword>
<keyword evidence="4 9" id="KW-0997">Cell inner membrane</keyword>
<evidence type="ECO:0000256" key="9">
    <source>
        <dbReference type="HAMAP-Rule" id="MF_02095"/>
    </source>
</evidence>
<dbReference type="PRINTS" id="PR00377">
    <property type="entry name" value="IMPHPHTASES"/>
</dbReference>
<keyword evidence="7 9" id="KW-0460">Magnesium</keyword>
<dbReference type="InterPro" id="IPR020583">
    <property type="entry name" value="Inositol_monoP_metal-BS"/>
</dbReference>
<keyword evidence="8 9" id="KW-0472">Membrane</keyword>
<dbReference type="RefSeq" id="WP_158346832.1">
    <property type="nucleotide sequence ID" value="NZ_CP042426.1"/>
</dbReference>
<dbReference type="PROSITE" id="PS00629">
    <property type="entry name" value="IMP_1"/>
    <property type="match status" value="1"/>
</dbReference>
<dbReference type="Pfam" id="PF00459">
    <property type="entry name" value="Inositol_P"/>
    <property type="match status" value="1"/>
</dbReference>
<dbReference type="PANTHER" id="PTHR43028">
    <property type="entry name" value="3'(2'),5'-BISPHOSPHATE NUCLEOTIDASE 1"/>
    <property type="match status" value="1"/>
</dbReference>
<feature type="binding site" evidence="9">
    <location>
        <position position="83"/>
    </location>
    <ligand>
        <name>Mg(2+)</name>
        <dbReference type="ChEBI" id="CHEBI:18420"/>
        <label>1</label>
    </ligand>
</feature>
<keyword evidence="6 9" id="KW-0378">Hydrolase</keyword>
<evidence type="ECO:0000313" key="11">
    <source>
        <dbReference type="EMBL" id="QFQ32362.1"/>
    </source>
</evidence>
<dbReference type="Gene3D" id="3.40.190.80">
    <property type="match status" value="1"/>
</dbReference>
<evidence type="ECO:0000313" key="12">
    <source>
        <dbReference type="Proteomes" id="UP000326914"/>
    </source>
</evidence>
<evidence type="ECO:0000256" key="6">
    <source>
        <dbReference type="ARBA" id="ARBA00022801"/>
    </source>
</evidence>
<dbReference type="PANTHER" id="PTHR43028:SF5">
    <property type="entry name" value="3'(2'),5'-BISPHOSPHATE NUCLEOTIDASE 1"/>
    <property type="match status" value="1"/>
</dbReference>
<comment type="cofactor">
    <cofactor evidence="9 10">
        <name>Mg(2+)</name>
        <dbReference type="ChEBI" id="CHEBI:18420"/>
    </cofactor>
</comment>
<dbReference type="GO" id="GO:0050427">
    <property type="term" value="P:3'-phosphoadenosine 5'-phosphosulfate metabolic process"/>
    <property type="evidence" value="ECO:0007669"/>
    <property type="project" value="TreeGrafter"/>
</dbReference>
<dbReference type="CDD" id="cd01638">
    <property type="entry name" value="CysQ"/>
    <property type="match status" value="1"/>
</dbReference>
<evidence type="ECO:0000256" key="2">
    <source>
        <dbReference type="ARBA" id="ARBA00005289"/>
    </source>
</evidence>
<feature type="binding site" evidence="10">
    <location>
        <position position="85"/>
    </location>
    <ligand>
        <name>Mg(2+)</name>
        <dbReference type="ChEBI" id="CHEBI:18420"/>
        <label>1</label>
        <note>catalytic</note>
    </ligand>
</feature>
<dbReference type="AlphaFoldDB" id="A0A5J6ZAE4"/>
<name>A0A5J6ZAE4_9GAMM</name>
<reference evidence="11 12" key="1">
    <citation type="submission" date="2019-07" db="EMBL/GenBank/DDBJ databases">
        <title>Buchnera limit thermal tolerance of host aphids.</title>
        <authorList>
            <person name="Zhang B."/>
            <person name="Moran N."/>
        </authorList>
    </citation>
    <scope>NUCLEOTIDE SEQUENCE [LARGE SCALE GENOMIC DNA]</scope>
    <source>
        <strain evidence="11 12">Ago-UT1</strain>
    </source>
</reference>
<dbReference type="PROSITE" id="PS00630">
    <property type="entry name" value="IMP_2"/>
    <property type="match status" value="1"/>
</dbReference>
<feature type="binding site" evidence="10">
    <location>
        <position position="86"/>
    </location>
    <ligand>
        <name>Mg(2+)</name>
        <dbReference type="ChEBI" id="CHEBI:18420"/>
        <label>1</label>
        <note>catalytic</note>
    </ligand>
</feature>
<feature type="binding site" evidence="10">
    <location>
        <position position="64"/>
    </location>
    <ligand>
        <name>Mg(2+)</name>
        <dbReference type="ChEBI" id="CHEBI:18420"/>
        <label>1</label>
        <note>catalytic</note>
    </ligand>
</feature>
<dbReference type="Gene3D" id="3.30.540.10">
    <property type="entry name" value="Fructose-1,6-Bisphosphatase, subunit A, domain 1"/>
    <property type="match status" value="1"/>
</dbReference>
<dbReference type="InterPro" id="IPR000760">
    <property type="entry name" value="Inositol_monophosphatase-like"/>
</dbReference>
<dbReference type="InterPro" id="IPR050725">
    <property type="entry name" value="CysQ/Inositol_MonoPase"/>
</dbReference>
<comment type="function">
    <text evidence="9">Converts adenosine-3',5'-bisphosphate (PAP) to AMP.</text>
</comment>
<feature type="binding site" evidence="9">
    <location>
        <position position="64"/>
    </location>
    <ligand>
        <name>Mg(2+)</name>
        <dbReference type="ChEBI" id="CHEBI:18420"/>
        <label>1</label>
    </ligand>
</feature>
<protein>
    <recommendedName>
        <fullName evidence="9">3'(2'),5'-bisphosphate nucleotidase CysQ</fullName>
        <ecNumber evidence="9">3.1.3.7</ecNumber>
    </recommendedName>
    <alternativeName>
        <fullName evidence="9">3'(2'),5-bisphosphonucleoside 3'(2')-phosphohydrolase</fullName>
    </alternativeName>
    <alternativeName>
        <fullName evidence="9">3'-phosphoadenosine 5'-phosphate phosphatase</fullName>
        <shortName evidence="9">PAP phosphatase</shortName>
    </alternativeName>
</protein>
<dbReference type="EC" id="3.1.3.7" evidence="9"/>
<feature type="binding site" evidence="9">
    <location>
        <position position="86"/>
    </location>
    <ligand>
        <name>Mg(2+)</name>
        <dbReference type="ChEBI" id="CHEBI:18420"/>
        <label>2</label>
    </ligand>
</feature>
<comment type="catalytic activity">
    <reaction evidence="1 9">
        <text>adenosine 3',5'-bisphosphate + H2O = AMP + phosphate</text>
        <dbReference type="Rhea" id="RHEA:10040"/>
        <dbReference type="ChEBI" id="CHEBI:15377"/>
        <dbReference type="ChEBI" id="CHEBI:43474"/>
        <dbReference type="ChEBI" id="CHEBI:58343"/>
        <dbReference type="ChEBI" id="CHEBI:456215"/>
        <dbReference type="EC" id="3.1.3.7"/>
    </reaction>
</comment>
<dbReference type="HAMAP" id="MF_02095">
    <property type="entry name" value="CysQ"/>
    <property type="match status" value="1"/>
</dbReference>
<dbReference type="GO" id="GO:0005886">
    <property type="term" value="C:plasma membrane"/>
    <property type="evidence" value="ECO:0007669"/>
    <property type="project" value="UniProtKB-SubCell"/>
</dbReference>
<keyword evidence="3 9" id="KW-1003">Cell membrane</keyword>
<accession>A0A5J6ZAE4</accession>
<dbReference type="InterPro" id="IPR020550">
    <property type="entry name" value="Inositol_monophosphatase_CS"/>
</dbReference>
<evidence type="ECO:0000256" key="1">
    <source>
        <dbReference type="ARBA" id="ARBA00001625"/>
    </source>
</evidence>
<dbReference type="NCBIfam" id="TIGR01331">
    <property type="entry name" value="bisphos_cysQ"/>
    <property type="match status" value="1"/>
</dbReference>
<sequence length="251" mass="28350">MINKICNLARNAGAAIMNVYHSHKLLDISYKLDKSPVTNADKVSNKIIKNGLFSICPNTLVLSEEDLNNIKYHENWDTYWLVDPLDGTKEFLKKNGEFTVNISLIKHGIPILGVIYAPYFNVLYFSFDRQAWKINSLGHKKKISVAQSNIPTFVVSRSHSNKKLYDFIKKRENKKHIIKKLGSSLKFCYVAEGKAQFYPRFGTTHIWDTAAGHAIVEAAGGSVVSYQKTQSLNYSLLSKTSLINPDFLVSS</sequence>
<dbReference type="GO" id="GO:0000103">
    <property type="term" value="P:sulfate assimilation"/>
    <property type="evidence" value="ECO:0007669"/>
    <property type="project" value="TreeGrafter"/>
</dbReference>
<dbReference type="InterPro" id="IPR006240">
    <property type="entry name" value="CysQ"/>
</dbReference>
<dbReference type="SUPFAM" id="SSF56655">
    <property type="entry name" value="Carbohydrate phosphatase"/>
    <property type="match status" value="1"/>
</dbReference>
<gene>
    <name evidence="9 11" type="primary">cysQ</name>
    <name evidence="11" type="ORF">FQV32_03050</name>
</gene>
<dbReference type="GO" id="GO:0046854">
    <property type="term" value="P:phosphatidylinositol phosphate biosynthetic process"/>
    <property type="evidence" value="ECO:0007669"/>
    <property type="project" value="InterPro"/>
</dbReference>
<evidence type="ECO:0000256" key="7">
    <source>
        <dbReference type="ARBA" id="ARBA00022842"/>
    </source>
</evidence>
<feature type="binding site" evidence="9">
    <location>
        <position position="83"/>
    </location>
    <ligand>
        <name>Mg(2+)</name>
        <dbReference type="ChEBI" id="CHEBI:18420"/>
        <label>2</label>
    </ligand>
</feature>
<feature type="binding site" evidence="9">
    <location>
        <position position="208"/>
    </location>
    <ligand>
        <name>Mg(2+)</name>
        <dbReference type="ChEBI" id="CHEBI:18420"/>
        <label>2</label>
    </ligand>
</feature>
<proteinExistence type="inferred from homology"/>
<comment type="subcellular location">
    <subcellularLocation>
        <location evidence="9">Cell inner membrane</location>
        <topology evidence="9">Peripheral membrane protein</topology>
        <orientation evidence="9">Cytoplasmic side</orientation>
    </subcellularLocation>
</comment>
<dbReference type="OrthoDB" id="9785695at2"/>
<feature type="binding site" evidence="10">
    <location>
        <position position="208"/>
    </location>
    <ligand>
        <name>Mg(2+)</name>
        <dbReference type="ChEBI" id="CHEBI:18420"/>
        <label>1</label>
        <note>catalytic</note>
    </ligand>
</feature>
<feature type="binding site" evidence="10">
    <location>
        <position position="83"/>
    </location>
    <ligand>
        <name>Mg(2+)</name>
        <dbReference type="ChEBI" id="CHEBI:18420"/>
        <label>1</label>
        <note>catalytic</note>
    </ligand>
</feature>
<feature type="binding site" evidence="9">
    <location>
        <position position="85"/>
    </location>
    <ligand>
        <name>Mg(2+)</name>
        <dbReference type="ChEBI" id="CHEBI:18420"/>
        <label>1</label>
    </ligand>
</feature>
<feature type="binding site" evidence="9">
    <location>
        <position position="208"/>
    </location>
    <ligand>
        <name>substrate</name>
    </ligand>
</feature>
<feature type="binding site" evidence="9">
    <location>
        <position position="64"/>
    </location>
    <ligand>
        <name>substrate</name>
    </ligand>
</feature>
<evidence type="ECO:0000256" key="3">
    <source>
        <dbReference type="ARBA" id="ARBA00022475"/>
    </source>
</evidence>
<organism evidence="11 12">
    <name type="scientific">Buchnera aphidicola</name>
    <name type="common">Aphis gossypii</name>
    <dbReference type="NCBI Taxonomy" id="98785"/>
    <lineage>
        <taxon>Bacteria</taxon>
        <taxon>Pseudomonadati</taxon>
        <taxon>Pseudomonadota</taxon>
        <taxon>Gammaproteobacteria</taxon>
        <taxon>Enterobacterales</taxon>
        <taxon>Erwiniaceae</taxon>
        <taxon>Buchnera</taxon>
    </lineage>
</organism>